<gene>
    <name evidence="7" type="ORF">N0F65_005288</name>
</gene>
<evidence type="ECO:0000256" key="3">
    <source>
        <dbReference type="ARBA" id="ARBA00023125"/>
    </source>
</evidence>
<feature type="region of interest" description="Disordered" evidence="5">
    <location>
        <begin position="3464"/>
        <end position="3490"/>
    </location>
</feature>
<dbReference type="GO" id="GO:0032040">
    <property type="term" value="C:small-subunit processome"/>
    <property type="evidence" value="ECO:0007669"/>
    <property type="project" value="TreeGrafter"/>
</dbReference>
<dbReference type="Proteomes" id="UP001146120">
    <property type="component" value="Unassembled WGS sequence"/>
</dbReference>
<dbReference type="GO" id="GO:0005524">
    <property type="term" value="F:ATP binding"/>
    <property type="evidence" value="ECO:0007669"/>
    <property type="project" value="UniProtKB-KW"/>
</dbReference>
<dbReference type="SUPFAM" id="SSF48371">
    <property type="entry name" value="ARM repeat"/>
    <property type="match status" value="3"/>
</dbReference>
<dbReference type="InterPro" id="IPR036187">
    <property type="entry name" value="DNA_mismatch_repair_MutS_sf"/>
</dbReference>
<dbReference type="InterPro" id="IPR016024">
    <property type="entry name" value="ARM-type_fold"/>
</dbReference>
<dbReference type="Gene3D" id="3.30.420.110">
    <property type="entry name" value="MutS, connector domain"/>
    <property type="match status" value="1"/>
</dbReference>
<dbReference type="GO" id="GO:0006298">
    <property type="term" value="P:mismatch repair"/>
    <property type="evidence" value="ECO:0007669"/>
    <property type="project" value="InterPro"/>
</dbReference>
<dbReference type="Gene3D" id="1.10.1420.10">
    <property type="match status" value="2"/>
</dbReference>
<dbReference type="PANTHER" id="PTHR17695:SF11">
    <property type="entry name" value="SMALL SUBUNIT PROCESSOME COMPONENT 20 HOMOLOG"/>
    <property type="match status" value="1"/>
</dbReference>
<keyword evidence="3" id="KW-0238">DNA-binding</keyword>
<dbReference type="Pfam" id="PF07539">
    <property type="entry name" value="UTP20_N"/>
    <property type="match status" value="1"/>
</dbReference>
<dbReference type="InterPro" id="IPR046523">
    <property type="entry name" value="UTP20_dom"/>
</dbReference>
<dbReference type="Pfam" id="PF05192">
    <property type="entry name" value="MutS_III"/>
    <property type="match status" value="1"/>
</dbReference>
<evidence type="ECO:0000256" key="1">
    <source>
        <dbReference type="ARBA" id="ARBA00022741"/>
    </source>
</evidence>
<dbReference type="InterPro" id="IPR011989">
    <property type="entry name" value="ARM-like"/>
</dbReference>
<comment type="caution">
    <text evidence="7">The sequence shown here is derived from an EMBL/GenBank/DDBJ whole genome shotgun (WGS) entry which is preliminary data.</text>
</comment>
<reference evidence="7" key="1">
    <citation type="submission" date="2022-11" db="EMBL/GenBank/DDBJ databases">
        <authorList>
            <person name="Morgan W.R."/>
            <person name="Tartar A."/>
        </authorList>
    </citation>
    <scope>NUCLEOTIDE SEQUENCE</scope>
    <source>
        <strain evidence="7">ARSEF 373</strain>
    </source>
</reference>
<dbReference type="SMART" id="SM00534">
    <property type="entry name" value="MUTSac"/>
    <property type="match status" value="1"/>
</dbReference>
<dbReference type="InterPro" id="IPR011430">
    <property type="entry name" value="UTP20_N"/>
</dbReference>
<evidence type="ECO:0000313" key="7">
    <source>
        <dbReference type="EMBL" id="DAZ99386.1"/>
    </source>
</evidence>
<dbReference type="SUPFAM" id="SSF52540">
    <property type="entry name" value="P-loop containing nucleoside triphosphate hydrolases"/>
    <property type="match status" value="1"/>
</dbReference>
<accession>A0AAV2Z0Q1</accession>
<feature type="repeat" description="HEAT" evidence="4">
    <location>
        <begin position="3209"/>
        <end position="3247"/>
    </location>
</feature>
<dbReference type="InterPro" id="IPR000432">
    <property type="entry name" value="DNA_mismatch_repair_MutS_C"/>
</dbReference>
<dbReference type="Gene3D" id="3.40.50.300">
    <property type="entry name" value="P-loop containing nucleotide triphosphate hydrolases"/>
    <property type="match status" value="1"/>
</dbReference>
<evidence type="ECO:0000259" key="6">
    <source>
        <dbReference type="PROSITE" id="PS00486"/>
    </source>
</evidence>
<sequence>GLARFPPNLGAARQPHRRTSHRSPDPAHDTRTMDERVDPEDAPQPEIALQIKNTKHLKQVGVAVRRPRLRRSCVKGSENEDTKQWELVLYSFSDSSELTNLETLLVQIKPGKCYLPGELAQEPSVGDSKKVHALLDMLEVGNVYIKKHAFKGANVESNVSRLLGVASMAAYKNELEMPLAMGSLACLVESLGLMSDADTFGHYTLTTGDLESTMQLDSSAIWSLNLLPDPSAKSARFAGSVLEILNRGKTAMGRRLLERWIRQPLLDVAPITERQDIVQIFVDDPTLRIDLLDECMKSLPDLEKLSVNLEKKKRTKIEDLVMVYDAAKDALPRLLRQLNGYDGPSADLLKKKFIDELEKVVGDLSGYVDLIEEVVDLDSRPNLVVNAKHDEELQVLRKEWDNLLVEIEEEHQNARETIGGDIKCEKDKVRGFVFLLVNGVHFTTSKLKSLATDYKRVRAEYEKRQAHLLTAAIDVASTYVPVLEGATTILAELDVLLGFAHAASHAGSGYCRPTLEQDGESVVLTNSRHPCVELQDQVDFIPNDYELLRDKSRFQLVTGPNMGGKSTYIRQLGTIAVMAQIGSFVPAEVARLPVFDKLLVRVGAGDLQQRGVSTFMMEMLEASAILHKATCRSLVIIDELGRGTSTYDGFGLAWAISEYLLTKVRAMCLFATHFHELTALEQEYPEGFANKHVTAVTSDREITMIYQVRDGPCLESFGVHVAALAGFPSAVLERAKRKSDELESFEQGIITRTSSSTQPSSSSASSAPSESASESTSAKRRRTATWLQQFAALPLDHLAADEAVAAIRKLADAVSVPREFDWKRPQPAHALLAVADAAVKDTAPTDGAMKEPTTKSMKRHRFQKVEERVANLQTELQLHVKSNATDVTLTFHEELMLQAELTTLESFQLLFRELNPLVQTTAQLLHHQPKIVAALTRELTQERDADVQRERIVPLLKLLTALARELRKEFYPHFAAVLPPVVAIIDTKDPELSTQVFKTLTMLFTYLRAQILRDMDAVHKCYFPLLGHPKPFVRDFAAQTLSVLLRRIDSNKELKKYLMAYLKALARGSGHNNDNLLDGSSKLFLALVRNVNHGFHSRMKDVFAVLLTTFRPKEGVPEIERRVVHEILRRTNEHMIKHTDSAHSPEMLECFAQVVPKALAFRDADADCLYVSELLGMVEDLVKFKFGKLIRGDDQVATLHAIIAAIFASEDILTVKSNEALRKTIVRLCDLVWRLFPSANDVLGAQMQRLFAAISVEDEDLKAFWRNELLQFVHGVLTHTHVREPYVCTHIFPNAVKFAVDQLRSGNIEEFSVIIGWLGQYVADHRHTADDNSSVRVSHGHCFVELPGDSMGSLLIDTARSVANACHGKCADKTAAIATAWKYFKALAVVYCDHSKMMAFVEPEIKRMEKAIEQTKKDKDLSTQYGAVRAELWRLFQIASNQAQLSGKKATKAQKQQGKQSLLEALKGRETSFAMLSAFNEFMQMKTKEQRWQLLPSSIVTTTVDALKDNLRSPSHSIRLVTLQILSHHEQLNFIEVADPSFEGRCELVDLCVDLERTVENVSVDTEREIIRLLTRVKVLCESSQTPVVLKTVALNHLLGLYHVKFSTIWPHIAEGVAVIMKLHFAEMWHPLSIEITNATVRQEESAAAEDEQAEAKDQSAFNVTEEFVAVCRLEQGKINATEVTDVQTHHGLLWSGMHKFSEQVESKTKFVVPLFFSFLRDQYTTIYVDELSAPRLRELQQLIDKVSPSDVPNAFAKREFPSLATKLVRSRFLDWLKFFATFKNMKGAYANSFLHEFFFDLLMKSDEAVSKVALQCMYCFGRKQLSAYKDQLNRIVDSASFREELTNFDIREEAGIVLKEHRSTLVPVLMRLLYSKCVSKKGRNTGDTVGARRAAILSYLAGLAPSELASFVELVVRAFDVKLEEAVENTDLVRNTPADVAIDRVQQSRILGFLNLLEDMIAQIGVKLAVFVPTIADLLTSIMSFNETVADSAGDENEPVDVAMQDAEDADAPPKQEYTTAMRKQIRMLTLRRLAELVHKYDHIIVLGPWVRRVLETSNSAIMHLQNAMIGAGKASALLDFMAAVASVDRARVELTEEHVVAVIKSLSAGLRTQSDELASSARSIHPEVLQVMLQFMTSLLDGDEDEESDAMNKQLIPHIPLILSEFVVRFEQRAARYAQERFAGSAKRELVFLCRLSVHLDAADSNSTQSAHDLFQLLLPFLQRNHHSSVTDKENILDVLANLVRLLSDPRKHILPLSKLLAPGPNCIDIRSAREKLVNVFVALSNHPALTSLKPVAELLLATNAYDEKKIEEIDFERRMDALNQANQNKFAKFVDESQHLAPVISQYLQCMCDTEYSIRSAALSGMNIFMELAAADAPRASDATDKSVVLNALESIVMPTIRFSMKSPSEDVRRGFVNLLGSLADQKPLHALPFTHGDLGLLRNSEDMEADFFYNITHIQAHRKRRALIRVNTLMKEMAKKQQASANATEEDAASGPCQWLSNSTVNNILLPLIMHFIFEAQTKSQESIQQEAAGCVGSAAGLLGWSHYLALLRRMLKSIDGHAEAENTIILAICAVIDNFHFASSGCAAGWGAVEDEDESMDAHSKPQENMENQVLPMLKKYLFKGVTAKGKAKAANAEFDDEVVSSNAVVVRVPLALAIVKVLRRLKAKTFYSEFPKLLLSFTKLLKSKQEDVRLSARTTLVKITVELGPSYFLPIVEELKHTLRDGYMVFVLAYTLNAILEKVATMVTPKTPPSLSDGTDGVNEADYASPLDACIPSIMHILVEDLWRGTIENQDGSEHKSKMKEAKSCRSLDSIEMLARSITFLPNPSVHMIVSALVNKYQENETPKSLLTLQEALKRVALGLSKNPGAERSYVFLYVYNMMQACLETVRPLSDEEKEKYKKAGKVRGGWVGSWLVNEKSAAAAAQLAKRVSPKDTARVELQGRMTGFNRHQLQDKEQSISHLEELLSFALFLIYAFIRSGEMRPELVDPLVPHLMRCAAEVKHNRVVINALKCLSVLLNHQELPSMDIALDQLVNRLFKILQKAGAATRNEMVQTCYRALTVMLRQRADYKLSESQLRVLLSFVRADLEEMDHQNATYSLLKSIISSRLVIPEVYDVMLRIGELLVQSDGQAARANCASIYITFLLEYPLGPKRLTHHLKFLVQNLAYTYESGRKAVLDCLGSLVRKFPLDVINDRAQFFLLPLILRLANDESSACRELAAEVVKSLVKRMGNQQLNESVLLIGKWWNPKGTDAKLLCTAAQATGLVLASRPEFLDKIAFDVMRNAKAVLLQRLVAMEDMEDSEDMDWQVVYHTLACLVQFSDCLAGRTESWLWSKSEGGHDFIDKVIVKLLEYPHAWVRLSALRWVNSYLRRRNGKNFEFTQALKKASKEVQASRYLKTPGKLFMLASTICKLLQRPQFNVELSEQVLIALPYLCSALQACPHIPQDMVAAAEAKPVGAVEDESDNDEDDDEAQTKKTQESNTKTPLSWILTRVSYVCREADPLVQTTIFKFFAAFIATGEVETLTQFMMQMINPLFRVATDVKDQTNPSETSLLAQEVLQQLEAKVGTSSFLDAYTFVQKKLVTFRAKRKEKRKRELVADPEMAAKRKIQKNMTKQRAKQLKKRKYTLMKGTASAATKPRKAMRPGADV</sequence>
<dbReference type="InterPro" id="IPR021133">
    <property type="entry name" value="HEAT_type_2"/>
</dbReference>
<feature type="compositionally biased region" description="Acidic residues" evidence="5">
    <location>
        <begin position="3469"/>
        <end position="3481"/>
    </location>
</feature>
<evidence type="ECO:0000313" key="8">
    <source>
        <dbReference type="Proteomes" id="UP001146120"/>
    </source>
</evidence>
<dbReference type="Pfam" id="PF23099">
    <property type="entry name" value="UTP20_C"/>
    <property type="match status" value="1"/>
</dbReference>
<dbReference type="InterPro" id="IPR057525">
    <property type="entry name" value="UTP20_C"/>
</dbReference>
<feature type="region of interest" description="Disordered" evidence="5">
    <location>
        <begin position="748"/>
        <end position="780"/>
    </location>
</feature>
<protein>
    <recommendedName>
        <fullName evidence="6">DNA mismatch repair proteins mutS family domain-containing protein</fullName>
    </recommendedName>
</protein>
<evidence type="ECO:0000256" key="5">
    <source>
        <dbReference type="SAM" id="MobiDB-lite"/>
    </source>
</evidence>
<feature type="non-terminal residue" evidence="7">
    <location>
        <position position="1"/>
    </location>
</feature>
<dbReference type="Gene3D" id="1.25.10.10">
    <property type="entry name" value="Leucine-rich Repeat Variant"/>
    <property type="match status" value="3"/>
</dbReference>
<organism evidence="7 8">
    <name type="scientific">Lagenidium giganteum</name>
    <dbReference type="NCBI Taxonomy" id="4803"/>
    <lineage>
        <taxon>Eukaryota</taxon>
        <taxon>Sar</taxon>
        <taxon>Stramenopiles</taxon>
        <taxon>Oomycota</taxon>
        <taxon>Peronosporomycetes</taxon>
        <taxon>Pythiales</taxon>
        <taxon>Pythiaceae</taxon>
    </lineage>
</organism>
<dbReference type="PROSITE" id="PS50077">
    <property type="entry name" value="HEAT_REPEAT"/>
    <property type="match status" value="1"/>
</dbReference>
<keyword evidence="1" id="KW-0547">Nucleotide-binding</keyword>
<reference evidence="7" key="2">
    <citation type="journal article" date="2023" name="Microbiol Resour">
        <title>Decontamination and Annotation of the Draft Genome Sequence of the Oomycete Lagenidium giganteum ARSEF 373.</title>
        <authorList>
            <person name="Morgan W.R."/>
            <person name="Tartar A."/>
        </authorList>
    </citation>
    <scope>NUCLEOTIDE SEQUENCE</scope>
    <source>
        <strain evidence="7">ARSEF 373</strain>
    </source>
</reference>
<dbReference type="InterPro" id="IPR007696">
    <property type="entry name" value="DNA_mismatch_repair_MutS_core"/>
</dbReference>
<dbReference type="GO" id="GO:0030686">
    <property type="term" value="C:90S preribosome"/>
    <property type="evidence" value="ECO:0007669"/>
    <property type="project" value="TreeGrafter"/>
</dbReference>
<feature type="domain" description="DNA mismatch repair proteins mutS family" evidence="6">
    <location>
        <begin position="633"/>
        <end position="649"/>
    </location>
</feature>
<dbReference type="GO" id="GO:0030983">
    <property type="term" value="F:mismatched DNA binding"/>
    <property type="evidence" value="ECO:0007669"/>
    <property type="project" value="InterPro"/>
</dbReference>
<dbReference type="PANTHER" id="PTHR17695">
    <property type="entry name" value="SMALL SUBUNIT PROCESSOME COMPONENT 20 HOMOLOG"/>
    <property type="match status" value="1"/>
</dbReference>
<dbReference type="InterPro" id="IPR036678">
    <property type="entry name" value="MutS_con_dom_sf"/>
</dbReference>
<dbReference type="SMART" id="SM00533">
    <property type="entry name" value="MUTSd"/>
    <property type="match status" value="1"/>
</dbReference>
<feature type="region of interest" description="Disordered" evidence="5">
    <location>
        <begin position="1"/>
        <end position="43"/>
    </location>
</feature>
<dbReference type="Pfam" id="PF00488">
    <property type="entry name" value="MutS_V"/>
    <property type="match status" value="1"/>
</dbReference>
<dbReference type="SUPFAM" id="SSF48334">
    <property type="entry name" value="DNA repair protein MutS, domain III"/>
    <property type="match status" value="1"/>
</dbReference>
<feature type="compositionally biased region" description="Low complexity" evidence="5">
    <location>
        <begin position="751"/>
        <end position="776"/>
    </location>
</feature>
<dbReference type="Pfam" id="PF20416">
    <property type="entry name" value="UTP20"/>
    <property type="match status" value="1"/>
</dbReference>
<dbReference type="InterPro" id="IPR052575">
    <property type="entry name" value="SSU_processome_comp_20"/>
</dbReference>
<dbReference type="PROSITE" id="PS00486">
    <property type="entry name" value="DNA_MISMATCH_REPAIR_2"/>
    <property type="match status" value="1"/>
</dbReference>
<name>A0AAV2Z0Q1_9STRA</name>
<keyword evidence="2" id="KW-0067">ATP-binding</keyword>
<keyword evidence="8" id="KW-1185">Reference proteome</keyword>
<evidence type="ECO:0000256" key="2">
    <source>
        <dbReference type="ARBA" id="ARBA00022840"/>
    </source>
</evidence>
<feature type="compositionally biased region" description="Basic and acidic residues" evidence="5">
    <location>
        <begin position="22"/>
        <end position="36"/>
    </location>
</feature>
<proteinExistence type="predicted"/>
<dbReference type="InterPro" id="IPR027417">
    <property type="entry name" value="P-loop_NTPase"/>
</dbReference>
<evidence type="ECO:0000256" key="4">
    <source>
        <dbReference type="PROSITE-ProRule" id="PRU00103"/>
    </source>
</evidence>
<feature type="region of interest" description="Disordered" evidence="5">
    <location>
        <begin position="3639"/>
        <end position="3659"/>
    </location>
</feature>
<dbReference type="EMBL" id="DAKRPA010000084">
    <property type="protein sequence ID" value="DAZ99386.1"/>
    <property type="molecule type" value="Genomic_DNA"/>
</dbReference>